<dbReference type="EMBL" id="ODYU01011078">
    <property type="protein sequence ID" value="SOQ56590.1"/>
    <property type="molecule type" value="Genomic_DNA"/>
</dbReference>
<accession>A0A2H1WU50</accession>
<evidence type="ECO:0000313" key="2">
    <source>
        <dbReference type="EMBL" id="SOQ56590.1"/>
    </source>
</evidence>
<feature type="non-terminal residue" evidence="2">
    <location>
        <position position="1"/>
    </location>
</feature>
<proteinExistence type="predicted"/>
<feature type="chain" id="PRO_5013776295" evidence="1">
    <location>
        <begin position="22"/>
        <end position="405"/>
    </location>
</feature>
<name>A0A2H1WU50_SPOFR</name>
<protein>
    <submittedName>
        <fullName evidence="2">SFRICE_030754</fullName>
    </submittedName>
</protein>
<organism evidence="2">
    <name type="scientific">Spodoptera frugiperda</name>
    <name type="common">Fall armyworm</name>
    <dbReference type="NCBI Taxonomy" id="7108"/>
    <lineage>
        <taxon>Eukaryota</taxon>
        <taxon>Metazoa</taxon>
        <taxon>Ecdysozoa</taxon>
        <taxon>Arthropoda</taxon>
        <taxon>Hexapoda</taxon>
        <taxon>Insecta</taxon>
        <taxon>Pterygota</taxon>
        <taxon>Neoptera</taxon>
        <taxon>Endopterygota</taxon>
        <taxon>Lepidoptera</taxon>
        <taxon>Glossata</taxon>
        <taxon>Ditrysia</taxon>
        <taxon>Noctuoidea</taxon>
        <taxon>Noctuidae</taxon>
        <taxon>Amphipyrinae</taxon>
        <taxon>Spodoptera</taxon>
    </lineage>
</organism>
<keyword evidence="1" id="KW-0732">Signal</keyword>
<gene>
    <name evidence="2" type="ORF">SFRICE_030754</name>
</gene>
<dbReference type="Pfam" id="PF12259">
    <property type="entry name" value="Baculo_F"/>
    <property type="match status" value="1"/>
</dbReference>
<reference evidence="2" key="1">
    <citation type="submission" date="2016-07" db="EMBL/GenBank/DDBJ databases">
        <authorList>
            <person name="Bretaudeau A."/>
        </authorList>
    </citation>
    <scope>NUCLEOTIDE SEQUENCE</scope>
    <source>
        <strain evidence="2">Rice</strain>
        <tissue evidence="2">Whole body</tissue>
    </source>
</reference>
<feature type="signal peptide" evidence="1">
    <location>
        <begin position="1"/>
        <end position="21"/>
    </location>
</feature>
<dbReference type="AlphaFoldDB" id="A0A2H1WU50"/>
<sequence length="405" mass="46737">TPGTCFRNAIACCAMLQLVATTAIIQPIDNHNGILVLTEANAQYQIDTYHLAVIYNTTKLRDIYVDICSNYYTLKLKQNSSLDLTTTFKQIDYLIDNIESKLLYLGFVILGFKTSYRQKRGLINSLGSIIKSITGNLNQEDAMKIDNAIKSLKASSNNNKINQHKSISIMQNFMKDYENNLNVIKNNQIKIYRAIDRYATRRNEVEMNFLIATIFSQIENSLQQLYDRLETLENAITFSHLEKMHPSILDASYLIKELNQVQNEINGNLAFALNINNIHLWEKINTNETLNFILDLPIVSKQPYNLLHLYSIPNNNDTILIPKNPYLILENNEFAYPHEPCDTITDNEIICKHLEWKTLLHSNDCIAQLIQHQEPHNCTYAKANYDNNIIQQIKDNSWIVIMKQD</sequence>
<evidence type="ECO:0000256" key="1">
    <source>
        <dbReference type="SAM" id="SignalP"/>
    </source>
</evidence>
<dbReference type="InterPro" id="IPR022048">
    <property type="entry name" value="Envelope_fusion-like"/>
</dbReference>